<dbReference type="EMBL" id="CP003326">
    <property type="protein sequence ID" value="AFS77212.1"/>
    <property type="molecule type" value="Genomic_DNA"/>
</dbReference>
<evidence type="ECO:0000313" key="2">
    <source>
        <dbReference type="EMBL" id="AFS77212.1"/>
    </source>
</evidence>
<dbReference type="PANTHER" id="PTHR37309:SF1">
    <property type="entry name" value="SLR0284 PROTEIN"/>
    <property type="match status" value="1"/>
</dbReference>
<dbReference type="HOGENOM" id="CLU_159834_0_0_9"/>
<feature type="transmembrane region" description="Helical" evidence="1">
    <location>
        <begin position="40"/>
        <end position="59"/>
    </location>
</feature>
<dbReference type="InterPro" id="IPR007165">
    <property type="entry name" value="Phage_holin_4_2"/>
</dbReference>
<feature type="transmembrane region" description="Helical" evidence="1">
    <location>
        <begin position="12"/>
        <end position="34"/>
    </location>
</feature>
<name>K0AWQ6_GOTA9</name>
<gene>
    <name evidence="2" type="ordered locus">Curi_c01320</name>
</gene>
<keyword evidence="1" id="KW-0812">Transmembrane</keyword>
<evidence type="ECO:0000256" key="1">
    <source>
        <dbReference type="SAM" id="Phobius"/>
    </source>
</evidence>
<keyword evidence="3" id="KW-1185">Reference proteome</keyword>
<protein>
    <submittedName>
        <fullName evidence="2">Membrane protein</fullName>
    </submittedName>
</protein>
<keyword evidence="1" id="KW-0472">Membrane</keyword>
<dbReference type="KEGG" id="cad:Curi_c01320"/>
<dbReference type="AlphaFoldDB" id="K0AWQ6"/>
<evidence type="ECO:0000313" key="3">
    <source>
        <dbReference type="Proteomes" id="UP000006094"/>
    </source>
</evidence>
<feature type="transmembrane region" description="Helical" evidence="1">
    <location>
        <begin position="97"/>
        <end position="116"/>
    </location>
</feature>
<dbReference type="eggNOG" id="COG1950">
    <property type="taxonomic scope" value="Bacteria"/>
</dbReference>
<feature type="transmembrane region" description="Helical" evidence="1">
    <location>
        <begin position="71"/>
        <end position="91"/>
    </location>
</feature>
<dbReference type="Pfam" id="PF04020">
    <property type="entry name" value="Phage_holin_4_2"/>
    <property type="match status" value="1"/>
</dbReference>
<dbReference type="STRING" id="1128398.Curi_c01320"/>
<dbReference type="RefSeq" id="WP_014966349.1">
    <property type="nucleotide sequence ID" value="NC_018664.1"/>
</dbReference>
<proteinExistence type="predicted"/>
<sequence length="122" mass="12907">MSDRERDDDMGFDIKAILIRVITTIVVVGIAAFLTPGFSIRNIWSLIVASIVIALVDYIIAKLTGVDATPFGRGIVGFVVSALILYATKYLVAGFDISVWGAIIGALIIGVIDAIIPGKSAL</sequence>
<dbReference type="PATRIC" id="fig|1128398.3.peg.132"/>
<keyword evidence="1" id="KW-1133">Transmembrane helix</keyword>
<reference evidence="2 3" key="1">
    <citation type="journal article" date="2012" name="PLoS ONE">
        <title>The purine-utilizing bacterium Clostridium acidurici 9a: a genome-guided metabolic reconsideration.</title>
        <authorList>
            <person name="Hartwich K."/>
            <person name="Poehlein A."/>
            <person name="Daniel R."/>
        </authorList>
    </citation>
    <scope>NUCLEOTIDE SEQUENCE [LARGE SCALE GENOMIC DNA]</scope>
    <source>
        <strain evidence="3">ATCC 7906 / DSM 604 / BCRC 14475 / CIP 104303 / KCTC 5404 / NCIMB 10678 / 9a</strain>
    </source>
</reference>
<organism evidence="2 3">
    <name type="scientific">Gottschalkia acidurici (strain ATCC 7906 / DSM 604 / BCRC 14475 / CIP 104303 / KCTC 5404 / NCIMB 10678 / 9a)</name>
    <name type="common">Clostridium acidurici</name>
    <dbReference type="NCBI Taxonomy" id="1128398"/>
    <lineage>
        <taxon>Bacteria</taxon>
        <taxon>Bacillati</taxon>
        <taxon>Bacillota</taxon>
        <taxon>Tissierellia</taxon>
        <taxon>Tissierellales</taxon>
        <taxon>Gottschalkiaceae</taxon>
        <taxon>Gottschalkia</taxon>
    </lineage>
</organism>
<dbReference type="Proteomes" id="UP000006094">
    <property type="component" value="Chromosome"/>
</dbReference>
<dbReference type="PANTHER" id="PTHR37309">
    <property type="entry name" value="SLR0284 PROTEIN"/>
    <property type="match status" value="1"/>
</dbReference>
<accession>K0AWQ6</accession>